<organism evidence="2 3">
    <name type="scientific">Nothoprocta perdicaria</name>
    <name type="common">Chilean tinamou</name>
    <name type="synonym">Crypturus perdicarius</name>
    <dbReference type="NCBI Taxonomy" id="30464"/>
    <lineage>
        <taxon>Eukaryota</taxon>
        <taxon>Metazoa</taxon>
        <taxon>Chordata</taxon>
        <taxon>Craniata</taxon>
        <taxon>Vertebrata</taxon>
        <taxon>Euteleostomi</taxon>
        <taxon>Archelosauria</taxon>
        <taxon>Archosauria</taxon>
        <taxon>Dinosauria</taxon>
        <taxon>Saurischia</taxon>
        <taxon>Theropoda</taxon>
        <taxon>Coelurosauria</taxon>
        <taxon>Aves</taxon>
        <taxon>Palaeognathae</taxon>
        <taxon>Tinamiformes</taxon>
        <taxon>Tinamidae</taxon>
        <taxon>Nothoprocta</taxon>
    </lineage>
</organism>
<reference evidence="2" key="2">
    <citation type="submission" date="2025-09" db="UniProtKB">
        <authorList>
            <consortium name="Ensembl"/>
        </authorList>
    </citation>
    <scope>IDENTIFICATION</scope>
</reference>
<feature type="transmembrane region" description="Helical" evidence="1">
    <location>
        <begin position="79"/>
        <end position="102"/>
    </location>
</feature>
<protein>
    <recommendedName>
        <fullName evidence="4">Transmembrane protein 218</fullName>
    </recommendedName>
</protein>
<keyword evidence="1" id="KW-1133">Transmembrane helix</keyword>
<keyword evidence="1" id="KW-0472">Membrane</keyword>
<name>A0A8C6YS80_NOTPE</name>
<evidence type="ECO:0008006" key="4">
    <source>
        <dbReference type="Google" id="ProtNLM"/>
    </source>
</evidence>
<proteinExistence type="predicted"/>
<reference evidence="2" key="1">
    <citation type="submission" date="2025-08" db="UniProtKB">
        <authorList>
            <consortium name="Ensembl"/>
        </authorList>
    </citation>
    <scope>IDENTIFICATION</scope>
</reference>
<feature type="transmembrane region" description="Helical" evidence="1">
    <location>
        <begin position="6"/>
        <end position="26"/>
    </location>
</feature>
<dbReference type="GO" id="GO:0005929">
    <property type="term" value="C:cilium"/>
    <property type="evidence" value="ECO:0007669"/>
    <property type="project" value="UniProtKB-SubCell"/>
</dbReference>
<dbReference type="Proteomes" id="UP000694420">
    <property type="component" value="Unplaced"/>
</dbReference>
<keyword evidence="3" id="KW-1185">Reference proteome</keyword>
<dbReference type="PANTHER" id="PTHR31622:SF1">
    <property type="entry name" value="TRANSMEMBRANE PROTEIN 218"/>
    <property type="match status" value="1"/>
</dbReference>
<dbReference type="InterPro" id="IPR026771">
    <property type="entry name" value="Tmem218"/>
</dbReference>
<evidence type="ECO:0000256" key="1">
    <source>
        <dbReference type="SAM" id="Phobius"/>
    </source>
</evidence>
<dbReference type="Ensembl" id="ENSNPET00000002699.1">
    <property type="protein sequence ID" value="ENSNPEP00000002647.1"/>
    <property type="gene ID" value="ENSNPEG00000002043.1"/>
</dbReference>
<dbReference type="PANTHER" id="PTHR31622">
    <property type="entry name" value="TRANSMEMBRANE PROTEIN 218"/>
    <property type="match status" value="1"/>
</dbReference>
<keyword evidence="1" id="KW-0812">Transmembrane</keyword>
<sequence length="113" mass="12518">RAGGIFGVVAAELAWIEFWFVPFLFCNDPSRRPTSLRMSGFPGASPWLRPAVISSRFGSKPPRIPLSPQIVDTFFIGRYVLLAVLGLLFLGSLFLVLLYHVAEPVYAKPLRPG</sequence>
<evidence type="ECO:0000313" key="3">
    <source>
        <dbReference type="Proteomes" id="UP000694420"/>
    </source>
</evidence>
<dbReference type="GO" id="GO:0016020">
    <property type="term" value="C:membrane"/>
    <property type="evidence" value="ECO:0007669"/>
    <property type="project" value="UniProtKB-SubCell"/>
</dbReference>
<accession>A0A8C6YS80</accession>
<evidence type="ECO:0000313" key="2">
    <source>
        <dbReference type="Ensembl" id="ENSNPEP00000002647.1"/>
    </source>
</evidence>
<dbReference type="AlphaFoldDB" id="A0A8C6YS80"/>